<protein>
    <submittedName>
        <fullName evidence="2">ORF41f</fullName>
    </submittedName>
</protein>
<dbReference type="GeneID" id="5048525"/>
<dbReference type="AlphaFoldDB" id="A4QM37"/>
<dbReference type="RefSeq" id="YP_001152120.1">
    <property type="nucleotide sequence ID" value="NC_004677.2"/>
</dbReference>
<keyword evidence="2" id="KW-0934">Plastid</keyword>
<accession>A4QM37</accession>
<proteinExistence type="predicted"/>
<feature type="compositionally biased region" description="Polar residues" evidence="1">
    <location>
        <begin position="1"/>
        <end position="15"/>
    </location>
</feature>
<name>A4QM37_PINKO</name>
<organism evidence="2">
    <name type="scientific">Pinus koraiensis</name>
    <name type="common">Korean pine</name>
    <dbReference type="NCBI Taxonomy" id="88728"/>
    <lineage>
        <taxon>Eukaryota</taxon>
        <taxon>Viridiplantae</taxon>
        <taxon>Streptophyta</taxon>
        <taxon>Embryophyta</taxon>
        <taxon>Tracheophyta</taxon>
        <taxon>Spermatophyta</taxon>
        <taxon>Pinopsida</taxon>
        <taxon>Pinidae</taxon>
        <taxon>Conifers I</taxon>
        <taxon>Pinales</taxon>
        <taxon>Pinaceae</taxon>
        <taxon>Pinus</taxon>
        <taxon>Pinus subgen. Strobus</taxon>
    </lineage>
</organism>
<keyword evidence="2" id="KW-0150">Chloroplast</keyword>
<sequence>MTIGVSGSHQNNSRSRPGKILVNPERGYKPKRNYFFFETLL</sequence>
<geneLocation type="chloroplast" evidence="2"/>
<feature type="region of interest" description="Disordered" evidence="1">
    <location>
        <begin position="1"/>
        <end position="25"/>
    </location>
</feature>
<evidence type="ECO:0000256" key="1">
    <source>
        <dbReference type="SAM" id="MobiDB-lite"/>
    </source>
</evidence>
<reference evidence="2" key="1">
    <citation type="submission" date="2007-04" db="EMBL/GenBank/DDBJ databases">
        <authorList>
            <person name="Noh E.W."/>
            <person name="Lee J.S."/>
            <person name="Choi Y.I."/>
            <person name="Han M.S."/>
            <person name="Yi Y.S."/>
            <person name="Han S.U."/>
        </authorList>
    </citation>
    <scope>NUCLEOTIDE SEQUENCE</scope>
</reference>
<evidence type="ECO:0000313" key="2">
    <source>
        <dbReference type="EMBL" id="ABP35366.1"/>
    </source>
</evidence>
<dbReference type="EMBL" id="AY228468">
    <property type="protein sequence ID" value="ABP35366.1"/>
    <property type="molecule type" value="Genomic_DNA"/>
</dbReference>